<protein>
    <recommendedName>
        <fullName evidence="8">TonB-dependent transporter Oar-like beta-barrel domain-containing protein</fullName>
    </recommendedName>
</protein>
<evidence type="ECO:0000313" key="10">
    <source>
        <dbReference type="Proteomes" id="UP000238701"/>
    </source>
</evidence>
<dbReference type="PANTHER" id="PTHR30069">
    <property type="entry name" value="TONB-DEPENDENT OUTER MEMBRANE RECEPTOR"/>
    <property type="match status" value="1"/>
</dbReference>
<name>A0A2U3KN91_9BACT</name>
<dbReference type="InterPro" id="IPR057601">
    <property type="entry name" value="Oar-like_b-barrel"/>
</dbReference>
<dbReference type="Proteomes" id="UP000238701">
    <property type="component" value="Unassembled WGS sequence"/>
</dbReference>
<evidence type="ECO:0000256" key="4">
    <source>
        <dbReference type="ARBA" id="ARBA00022692"/>
    </source>
</evidence>
<dbReference type="GO" id="GO:0044718">
    <property type="term" value="P:siderophore transmembrane transport"/>
    <property type="evidence" value="ECO:0007669"/>
    <property type="project" value="TreeGrafter"/>
</dbReference>
<comment type="subcellular location">
    <subcellularLocation>
        <location evidence="1">Cell outer membrane</location>
        <topology evidence="1">Multi-pass membrane protein</topology>
    </subcellularLocation>
</comment>
<evidence type="ECO:0000256" key="7">
    <source>
        <dbReference type="ARBA" id="ARBA00023237"/>
    </source>
</evidence>
<dbReference type="Pfam" id="PF25183">
    <property type="entry name" value="OMP_b-brl_4"/>
    <property type="match status" value="1"/>
</dbReference>
<dbReference type="Gene3D" id="2.40.170.20">
    <property type="entry name" value="TonB-dependent receptor, beta-barrel domain"/>
    <property type="match status" value="1"/>
</dbReference>
<keyword evidence="7" id="KW-0998">Cell outer membrane</keyword>
<reference evidence="10" key="1">
    <citation type="submission" date="2018-02" db="EMBL/GenBank/DDBJ databases">
        <authorList>
            <person name="Hausmann B."/>
        </authorList>
    </citation>
    <scope>NUCLEOTIDE SEQUENCE [LARGE SCALE GENOMIC DNA]</scope>
    <source>
        <strain evidence="10">Peat soil MAG SbA1</strain>
    </source>
</reference>
<gene>
    <name evidence="9" type="ORF">SBA1_340079</name>
</gene>
<keyword evidence="6" id="KW-0472">Membrane</keyword>
<feature type="domain" description="TonB-dependent transporter Oar-like beta-barrel" evidence="8">
    <location>
        <begin position="534"/>
        <end position="678"/>
    </location>
</feature>
<proteinExistence type="predicted"/>
<keyword evidence="4" id="KW-0812">Transmembrane</keyword>
<keyword evidence="2" id="KW-0813">Transport</keyword>
<dbReference type="AlphaFoldDB" id="A0A2U3KN91"/>
<accession>A0A2U3KN91</accession>
<sequence>MNPVQYVADTDFGFSSVRLRFEMALLVLFGCVCLASATPQQQAARSVVIDLSVVDDKSQAVAQARVEIRAQGQLLATALTDAAGRATATLQGRSGLRLTVSKQGYLATSTVLETKANTGPTEVEVVLSKAELSQQSIEVHGTASNPVVEESSSQSAIAPAQAQEIPGRPATLADTLPLIPGVVRASDGSVRIAGYGENHSALLVNSVDVTDPATGMFGLTVPIDSVQNASVSEMPYLAQYGKFTAGVVTAETRQGDQKWHYGLNDPLPDFRIRSAHLAGLKDASPRLDLSGPLIDRKLYFLQDDEYAINKQEVYTLPFPFNQTTSTSINSFTQFTALLSPDQTFSASFHLAPHLLTYSGLDYFNPQPVTPDINVHESTGTLIHRLAIGDGLLQNTLAITHVSTGIDPQGDSEMILTPIGNQGNYFAKESRLATRVQWIENWRPRDLHFMGVHSVQVGSVLAHAEDAGDFIARPVLIEDSTSQLASRIDFSGAGSFAVSDLDPSLYVQDHWLLRPNLALDLGMRLESQTITHTFRSAPRAGFAWTPDRSQTTVIRGGIGVFYDNVPLNTYAFSSYPQQTVTMYNSAGGVIGSPIQYINLTQQAAESKFPFIDSAKKSGNFAPYTVGWNVELDRSFSPFMTLRVKYLQGQAHDMLTIQPEVVQNQPALVLGSTGSAQTRQLEFTARFGGQEKRQIFFSYVRQYARGTVNDANTYLGNLPFPIMNPNFVASLPSEIPNRFLLWGMYSLPKKFRLMPKIEDRSGFPYQPANLLQQYITSIPGAQPRFPRYFSFDLRASKDIQVNPKHAIRLSATVINLTNHFNALEIHSNVADPQYGHFFGNYSRRVFFDFDFLF</sequence>
<dbReference type="GO" id="GO:0009279">
    <property type="term" value="C:cell outer membrane"/>
    <property type="evidence" value="ECO:0007669"/>
    <property type="project" value="UniProtKB-SubCell"/>
</dbReference>
<evidence type="ECO:0000256" key="5">
    <source>
        <dbReference type="ARBA" id="ARBA00022729"/>
    </source>
</evidence>
<evidence type="ECO:0000259" key="8">
    <source>
        <dbReference type="Pfam" id="PF25183"/>
    </source>
</evidence>
<dbReference type="InterPro" id="IPR039426">
    <property type="entry name" value="TonB-dep_rcpt-like"/>
</dbReference>
<dbReference type="PANTHER" id="PTHR30069:SF29">
    <property type="entry name" value="HEMOGLOBIN AND HEMOGLOBIN-HAPTOGLOBIN-BINDING PROTEIN 1-RELATED"/>
    <property type="match status" value="1"/>
</dbReference>
<dbReference type="InterPro" id="IPR036942">
    <property type="entry name" value="Beta-barrel_TonB_sf"/>
</dbReference>
<keyword evidence="5" id="KW-0732">Signal</keyword>
<dbReference type="GO" id="GO:0015344">
    <property type="term" value="F:siderophore uptake transmembrane transporter activity"/>
    <property type="evidence" value="ECO:0007669"/>
    <property type="project" value="TreeGrafter"/>
</dbReference>
<evidence type="ECO:0000313" key="9">
    <source>
        <dbReference type="EMBL" id="SPF41037.1"/>
    </source>
</evidence>
<keyword evidence="3" id="KW-1134">Transmembrane beta strand</keyword>
<dbReference type="EMBL" id="OMOD01000127">
    <property type="protein sequence ID" value="SPF41037.1"/>
    <property type="molecule type" value="Genomic_DNA"/>
</dbReference>
<evidence type="ECO:0000256" key="6">
    <source>
        <dbReference type="ARBA" id="ARBA00023136"/>
    </source>
</evidence>
<dbReference type="OrthoDB" id="99095at2"/>
<evidence type="ECO:0000256" key="3">
    <source>
        <dbReference type="ARBA" id="ARBA00022452"/>
    </source>
</evidence>
<evidence type="ECO:0000256" key="2">
    <source>
        <dbReference type="ARBA" id="ARBA00022448"/>
    </source>
</evidence>
<organism evidence="9 10">
    <name type="scientific">Candidatus Sulfotelmatobacter kueseliae</name>
    <dbReference type="NCBI Taxonomy" id="2042962"/>
    <lineage>
        <taxon>Bacteria</taxon>
        <taxon>Pseudomonadati</taxon>
        <taxon>Acidobacteriota</taxon>
        <taxon>Terriglobia</taxon>
        <taxon>Terriglobales</taxon>
        <taxon>Candidatus Korobacteraceae</taxon>
        <taxon>Candidatus Sulfotelmatobacter</taxon>
    </lineage>
</organism>
<dbReference type="SUPFAM" id="SSF56935">
    <property type="entry name" value="Porins"/>
    <property type="match status" value="1"/>
</dbReference>
<evidence type="ECO:0000256" key="1">
    <source>
        <dbReference type="ARBA" id="ARBA00004571"/>
    </source>
</evidence>